<dbReference type="Pfam" id="PF07522">
    <property type="entry name" value="DRMBL"/>
    <property type="match status" value="1"/>
</dbReference>
<dbReference type="PANTHER" id="PTHR23240:SF6">
    <property type="entry name" value="DNA CROSS-LINK REPAIR 1A PROTEIN"/>
    <property type="match status" value="1"/>
</dbReference>
<name>A0A6B2LLT6_9EUKA</name>
<reference evidence="2" key="1">
    <citation type="journal article" date="2020" name="J. Eukaryot. Microbiol.">
        <title>De novo Sequencing, Assembly and Annotation of the Transcriptome for the Free-Living Testate Amoeba Arcella intermedia.</title>
        <authorList>
            <person name="Ribeiro G.M."/>
            <person name="Porfirio-Sousa A.L."/>
            <person name="Maurer-Alcala X.X."/>
            <person name="Katz L.A."/>
            <person name="Lahr D.J.G."/>
        </authorList>
    </citation>
    <scope>NUCLEOTIDE SEQUENCE</scope>
</reference>
<proteinExistence type="predicted"/>
<dbReference type="Gene3D" id="3.40.50.12650">
    <property type="match status" value="1"/>
</dbReference>
<feature type="domain" description="DNA repair metallo-beta-lactamase" evidence="1">
    <location>
        <begin position="2"/>
        <end position="108"/>
    </location>
</feature>
<sequence length="121" mass="14124">MSMFTKKQEHAKIHVLPLWELNFDKIHRYIEKLGWPISRAVAIKPTGWSYQQKPKKQNSNQIYQKDVNYKGNISIWGMPYSEHSSFTELGLFVKSLQANSIIPTVNTKDTGKMQVWLCKLL</sequence>
<dbReference type="GO" id="GO:0036297">
    <property type="term" value="P:interstrand cross-link repair"/>
    <property type="evidence" value="ECO:0007669"/>
    <property type="project" value="TreeGrafter"/>
</dbReference>
<dbReference type="GO" id="GO:0003684">
    <property type="term" value="F:damaged DNA binding"/>
    <property type="evidence" value="ECO:0007669"/>
    <property type="project" value="TreeGrafter"/>
</dbReference>
<evidence type="ECO:0000313" key="2">
    <source>
        <dbReference type="EMBL" id="NDV37721.1"/>
    </source>
</evidence>
<organism evidence="2">
    <name type="scientific">Arcella intermedia</name>
    <dbReference type="NCBI Taxonomy" id="1963864"/>
    <lineage>
        <taxon>Eukaryota</taxon>
        <taxon>Amoebozoa</taxon>
        <taxon>Tubulinea</taxon>
        <taxon>Elardia</taxon>
        <taxon>Arcellinida</taxon>
        <taxon>Sphaerothecina</taxon>
        <taxon>Arcellidae</taxon>
        <taxon>Arcella</taxon>
    </lineage>
</organism>
<protein>
    <recommendedName>
        <fullName evidence="1">DNA repair metallo-beta-lactamase domain-containing protein</fullName>
    </recommendedName>
</protein>
<accession>A0A6B2LLT6</accession>
<dbReference type="EMBL" id="GIBP01008752">
    <property type="protein sequence ID" value="NDV37721.1"/>
    <property type="molecule type" value="Transcribed_RNA"/>
</dbReference>
<dbReference type="InterPro" id="IPR011084">
    <property type="entry name" value="DRMBL"/>
</dbReference>
<dbReference type="GO" id="GO:0035312">
    <property type="term" value="F:5'-3' DNA exonuclease activity"/>
    <property type="evidence" value="ECO:0007669"/>
    <property type="project" value="TreeGrafter"/>
</dbReference>
<dbReference type="AlphaFoldDB" id="A0A6B2LLT6"/>
<dbReference type="PANTHER" id="PTHR23240">
    <property type="entry name" value="DNA CROSS-LINK REPAIR PROTEIN PSO2/SNM1-RELATED"/>
    <property type="match status" value="1"/>
</dbReference>
<evidence type="ECO:0000259" key="1">
    <source>
        <dbReference type="Pfam" id="PF07522"/>
    </source>
</evidence>
<dbReference type="GO" id="GO:0006303">
    <property type="term" value="P:double-strand break repair via nonhomologous end joining"/>
    <property type="evidence" value="ECO:0007669"/>
    <property type="project" value="TreeGrafter"/>
</dbReference>